<sequence>MDMFALDMAVILDYGGRGPGEMVTRVKGHEGLASLISLLMAVTHLQPLDHRVQRLRPMLYPLSQTGFG</sequence>
<name>S7P849_MYOBR</name>
<reference evidence="1 2" key="1">
    <citation type="journal article" date="2013" name="Nat. Commun.">
        <title>Genome analysis reveals insights into physiology and longevity of the Brandt's bat Myotis brandtii.</title>
        <authorList>
            <person name="Seim I."/>
            <person name="Fang X."/>
            <person name="Xiong Z."/>
            <person name="Lobanov A.V."/>
            <person name="Huang Z."/>
            <person name="Ma S."/>
            <person name="Feng Y."/>
            <person name="Turanov A.A."/>
            <person name="Zhu Y."/>
            <person name="Lenz T.L."/>
            <person name="Gerashchenko M.V."/>
            <person name="Fan D."/>
            <person name="Hee Yim S."/>
            <person name="Yao X."/>
            <person name="Jordan D."/>
            <person name="Xiong Y."/>
            <person name="Ma Y."/>
            <person name="Lyapunov A.N."/>
            <person name="Chen G."/>
            <person name="Kulakova O.I."/>
            <person name="Sun Y."/>
            <person name="Lee S.G."/>
            <person name="Bronson R.T."/>
            <person name="Moskalev A.A."/>
            <person name="Sunyaev S.R."/>
            <person name="Zhang G."/>
            <person name="Krogh A."/>
            <person name="Wang J."/>
            <person name="Gladyshev V.N."/>
        </authorList>
    </citation>
    <scope>NUCLEOTIDE SEQUENCE [LARGE SCALE GENOMIC DNA]</scope>
</reference>
<evidence type="ECO:0000313" key="2">
    <source>
        <dbReference type="Proteomes" id="UP000052978"/>
    </source>
</evidence>
<organism evidence="1 2">
    <name type="scientific">Myotis brandtii</name>
    <name type="common">Brandt's bat</name>
    <dbReference type="NCBI Taxonomy" id="109478"/>
    <lineage>
        <taxon>Eukaryota</taxon>
        <taxon>Metazoa</taxon>
        <taxon>Chordata</taxon>
        <taxon>Craniata</taxon>
        <taxon>Vertebrata</taxon>
        <taxon>Euteleostomi</taxon>
        <taxon>Mammalia</taxon>
        <taxon>Eutheria</taxon>
        <taxon>Laurasiatheria</taxon>
        <taxon>Chiroptera</taxon>
        <taxon>Yangochiroptera</taxon>
        <taxon>Vespertilionidae</taxon>
        <taxon>Myotis</taxon>
    </lineage>
</organism>
<dbReference type="EMBL" id="KE161437">
    <property type="protein sequence ID" value="EPQ03852.1"/>
    <property type="molecule type" value="Genomic_DNA"/>
</dbReference>
<dbReference type="AlphaFoldDB" id="S7P849"/>
<evidence type="ECO:0000313" key="1">
    <source>
        <dbReference type="EMBL" id="EPQ03852.1"/>
    </source>
</evidence>
<accession>S7P849</accession>
<protein>
    <submittedName>
        <fullName evidence="1">Uncharacterized protein</fullName>
    </submittedName>
</protein>
<dbReference type="Proteomes" id="UP000052978">
    <property type="component" value="Unassembled WGS sequence"/>
</dbReference>
<gene>
    <name evidence="1" type="ORF">D623_10030085</name>
</gene>
<proteinExistence type="predicted"/>
<keyword evidence="2" id="KW-1185">Reference proteome</keyword>